<feature type="domain" description="C2H2-type" evidence="11">
    <location>
        <begin position="542"/>
        <end position="569"/>
    </location>
</feature>
<accession>A0A1V2LP61</accession>
<feature type="domain" description="C2H2-type" evidence="11">
    <location>
        <begin position="506"/>
        <end position="541"/>
    </location>
</feature>
<organism evidence="12 13">
    <name type="scientific">Pichia kudriavzevii</name>
    <name type="common">Yeast</name>
    <name type="synonym">Issatchenkia orientalis</name>
    <dbReference type="NCBI Taxonomy" id="4909"/>
    <lineage>
        <taxon>Eukaryota</taxon>
        <taxon>Fungi</taxon>
        <taxon>Dikarya</taxon>
        <taxon>Ascomycota</taxon>
        <taxon>Saccharomycotina</taxon>
        <taxon>Pichiomycetes</taxon>
        <taxon>Pichiales</taxon>
        <taxon>Pichiaceae</taxon>
        <taxon>Pichia</taxon>
    </lineage>
</organism>
<dbReference type="PROSITE" id="PS00028">
    <property type="entry name" value="ZINC_FINGER_C2H2_1"/>
    <property type="match status" value="1"/>
</dbReference>
<dbReference type="PANTHER" id="PTHR24399:SF70">
    <property type="entry name" value="C2H2-TYPE DOMAIN-CONTAINING PROTEIN"/>
    <property type="match status" value="1"/>
</dbReference>
<feature type="region of interest" description="Disordered" evidence="10">
    <location>
        <begin position="145"/>
        <end position="174"/>
    </location>
</feature>
<gene>
    <name evidence="12" type="ORF">BOH78_1857</name>
</gene>
<dbReference type="PROSITE" id="PS50157">
    <property type="entry name" value="ZINC_FINGER_C2H2_2"/>
    <property type="match status" value="2"/>
</dbReference>
<keyword evidence="8" id="KW-0539">Nucleus</keyword>
<keyword evidence="2" id="KW-0479">Metal-binding</keyword>
<comment type="subcellular location">
    <subcellularLocation>
        <location evidence="1">Nucleus</location>
    </subcellularLocation>
</comment>
<keyword evidence="7" id="KW-0804">Transcription</keyword>
<dbReference type="SUPFAM" id="SSF57667">
    <property type="entry name" value="beta-beta-alpha zinc fingers"/>
    <property type="match status" value="1"/>
</dbReference>
<evidence type="ECO:0000256" key="3">
    <source>
        <dbReference type="ARBA" id="ARBA00022737"/>
    </source>
</evidence>
<evidence type="ECO:0000256" key="10">
    <source>
        <dbReference type="SAM" id="MobiDB-lite"/>
    </source>
</evidence>
<dbReference type="EMBL" id="MQVM01000007">
    <property type="protein sequence ID" value="ONH75172.1"/>
    <property type="molecule type" value="Genomic_DNA"/>
</dbReference>
<name>A0A1V2LP61_PICKU</name>
<feature type="region of interest" description="Disordered" evidence="10">
    <location>
        <begin position="248"/>
        <end position="308"/>
    </location>
</feature>
<keyword evidence="6" id="KW-0805">Transcription regulation</keyword>
<dbReference type="GO" id="GO:0005654">
    <property type="term" value="C:nucleoplasm"/>
    <property type="evidence" value="ECO:0007669"/>
    <property type="project" value="TreeGrafter"/>
</dbReference>
<proteinExistence type="predicted"/>
<evidence type="ECO:0000256" key="5">
    <source>
        <dbReference type="ARBA" id="ARBA00022833"/>
    </source>
</evidence>
<evidence type="ECO:0000256" key="1">
    <source>
        <dbReference type="ARBA" id="ARBA00004123"/>
    </source>
</evidence>
<dbReference type="InterPro" id="IPR013087">
    <property type="entry name" value="Znf_C2H2_type"/>
</dbReference>
<reference evidence="13" key="1">
    <citation type="journal article" date="2017" name="Genome Announc.">
        <title>Genome sequences of Cyberlindnera fabianii 65, Pichia kudriavzevii 129, and Saccharomyces cerevisiae 131 isolated from fermented masau fruits in Zimbabwe.</title>
        <authorList>
            <person name="van Rijswijck I.M.H."/>
            <person name="Derks M.F.L."/>
            <person name="Abee T."/>
            <person name="de Ridder D."/>
            <person name="Smid E.J."/>
        </authorList>
    </citation>
    <scope>NUCLEOTIDE SEQUENCE [LARGE SCALE GENOMIC DNA]</scope>
    <source>
        <strain evidence="13">129</strain>
    </source>
</reference>
<evidence type="ECO:0000256" key="7">
    <source>
        <dbReference type="ARBA" id="ARBA00023163"/>
    </source>
</evidence>
<evidence type="ECO:0000256" key="4">
    <source>
        <dbReference type="ARBA" id="ARBA00022771"/>
    </source>
</evidence>
<evidence type="ECO:0000259" key="11">
    <source>
        <dbReference type="PROSITE" id="PS50157"/>
    </source>
</evidence>
<dbReference type="Pfam" id="PF00096">
    <property type="entry name" value="zf-C2H2"/>
    <property type="match status" value="1"/>
</dbReference>
<protein>
    <submittedName>
        <fullName evidence="12">Cell wall transcription factor ACE2</fullName>
    </submittedName>
</protein>
<dbReference type="PANTHER" id="PTHR24399">
    <property type="entry name" value="ZINC FINGER AND BTB DOMAIN-CONTAINING"/>
    <property type="match status" value="1"/>
</dbReference>
<dbReference type="SMART" id="SM00355">
    <property type="entry name" value="ZnF_C2H2"/>
    <property type="match status" value="2"/>
</dbReference>
<keyword evidence="5" id="KW-0862">Zinc</keyword>
<evidence type="ECO:0000313" key="13">
    <source>
        <dbReference type="Proteomes" id="UP000189274"/>
    </source>
</evidence>
<dbReference type="InterPro" id="IPR036236">
    <property type="entry name" value="Znf_C2H2_sf"/>
</dbReference>
<feature type="compositionally biased region" description="Basic and acidic residues" evidence="10">
    <location>
        <begin position="148"/>
        <end position="161"/>
    </location>
</feature>
<evidence type="ECO:0000313" key="12">
    <source>
        <dbReference type="EMBL" id="ONH75172.1"/>
    </source>
</evidence>
<evidence type="ECO:0000256" key="6">
    <source>
        <dbReference type="ARBA" id="ARBA00023015"/>
    </source>
</evidence>
<dbReference type="Proteomes" id="UP000189274">
    <property type="component" value="Unassembled WGS sequence"/>
</dbReference>
<dbReference type="AlphaFoldDB" id="A0A1V2LP61"/>
<evidence type="ECO:0000256" key="8">
    <source>
        <dbReference type="ARBA" id="ARBA00023242"/>
    </source>
</evidence>
<dbReference type="FunFam" id="3.30.160.60:FF:000446">
    <property type="entry name" value="Zinc finger protein"/>
    <property type="match status" value="1"/>
</dbReference>
<dbReference type="GO" id="GO:0001227">
    <property type="term" value="F:DNA-binding transcription repressor activity, RNA polymerase II-specific"/>
    <property type="evidence" value="ECO:0007669"/>
    <property type="project" value="TreeGrafter"/>
</dbReference>
<evidence type="ECO:0000256" key="9">
    <source>
        <dbReference type="PROSITE-ProRule" id="PRU00042"/>
    </source>
</evidence>
<dbReference type="GO" id="GO:0000978">
    <property type="term" value="F:RNA polymerase II cis-regulatory region sequence-specific DNA binding"/>
    <property type="evidence" value="ECO:0007669"/>
    <property type="project" value="TreeGrafter"/>
</dbReference>
<feature type="region of interest" description="Disordered" evidence="10">
    <location>
        <begin position="600"/>
        <end position="621"/>
    </location>
</feature>
<keyword evidence="4 9" id="KW-0863">Zinc-finger</keyword>
<evidence type="ECO:0000256" key="2">
    <source>
        <dbReference type="ARBA" id="ARBA00022723"/>
    </source>
</evidence>
<dbReference type="Gene3D" id="3.30.160.60">
    <property type="entry name" value="Classic Zinc Finger"/>
    <property type="match status" value="2"/>
</dbReference>
<keyword evidence="3" id="KW-0677">Repeat</keyword>
<sequence>MDLSWPEDSLDPFLSNSPTPASIKNQYNVKYQNPLKIDINQNSSTFKPIPLPDDIIGFDPGLNMNMNMNLGPGMGMGMSLDIDGNLPLTQLDNNENMSFNFENYLKDDINDLDNDYLDAHLMKPQQQQESNEDDIEKVLLDLGISEAPSHDPHHTHCDHSSKQPQRGHKRQLSGSGIFGFVGVGENTQLSIPGVEPVQFYEKKPLYKEDDIYSNLNLDDISTTEFLNNLNSTSLLNGNDRNNVDNTLFPKKSDNIQNSQTTNPLSLSHTPLKPNLKENPDYYVPSGNQRSYKFPPSPPKGTFNSNASSNLNPFVTNQVKVENNVNPDLTIKLPPSEFTSPKTNKLSSPLQISPIQSFAQSSPIKNINLQTPRTSLSPNKNLIQALISSQSKFKIKSLKGLSTNDNDNETTILADINDDDKTISAMATPSKKINFSNDALVTPTKKKSQLPQPTHLTGSPKLELLRQQNVLKCSKRPIVRKKPTIKSTLEAGTLDKYFEGPDEEGKFTCKFFEEDIQCFCNRKFTRISNTRAHIQTHLSDRPFVCDVCGKGFVRNHDLGRHKKGHSGPQNICPCGKKFPRIDALKRHRQRNICIGGIDREGVTKPENKNTKTNSKKLNDHSRTQKLLSNLNDDLKNNLDSKNHKNVQIPENPDQQYHGIVTPPHQQVPPPQPPLGQPMGLFSENNEKNVDLMSLNQISVVQDSFFNLNENLEI</sequence>
<dbReference type="GO" id="GO:0008270">
    <property type="term" value="F:zinc ion binding"/>
    <property type="evidence" value="ECO:0007669"/>
    <property type="project" value="UniProtKB-KW"/>
</dbReference>
<dbReference type="VEuPathDB" id="FungiDB:C5L36_0D06380"/>
<comment type="caution">
    <text evidence="12">The sequence shown here is derived from an EMBL/GenBank/DDBJ whole genome shotgun (WGS) entry which is preliminary data.</text>
</comment>
<feature type="compositionally biased region" description="Polar residues" evidence="10">
    <location>
        <begin position="254"/>
        <end position="268"/>
    </location>
</feature>